<dbReference type="EMBL" id="PGOL01002173">
    <property type="protein sequence ID" value="PKI49935.1"/>
    <property type="molecule type" value="Genomic_DNA"/>
</dbReference>
<keyword evidence="3" id="KW-1185">Reference proteome</keyword>
<reference evidence="2 3" key="1">
    <citation type="submission" date="2017-11" db="EMBL/GenBank/DDBJ databases">
        <title>De-novo sequencing of pomegranate (Punica granatum L.) genome.</title>
        <authorList>
            <person name="Akparov Z."/>
            <person name="Amiraslanov A."/>
            <person name="Hajiyeva S."/>
            <person name="Abbasov M."/>
            <person name="Kaur K."/>
            <person name="Hamwieh A."/>
            <person name="Solovyev V."/>
            <person name="Salamov A."/>
            <person name="Braich B."/>
            <person name="Kosarev P."/>
            <person name="Mahmoud A."/>
            <person name="Hajiyev E."/>
            <person name="Babayeva S."/>
            <person name="Izzatullayeva V."/>
            <person name="Mammadov A."/>
            <person name="Mammadov A."/>
            <person name="Sharifova S."/>
            <person name="Ojaghi J."/>
            <person name="Eynullazada K."/>
            <person name="Bayramov B."/>
            <person name="Abdulazimova A."/>
            <person name="Shahmuradov I."/>
        </authorList>
    </citation>
    <scope>NUCLEOTIDE SEQUENCE [LARGE SCALE GENOMIC DNA]</scope>
    <source>
        <strain evidence="3">cv. AG2017</strain>
        <tissue evidence="2">Leaf</tissue>
    </source>
</reference>
<evidence type="ECO:0000259" key="1">
    <source>
        <dbReference type="Pfam" id="PF13456"/>
    </source>
</evidence>
<evidence type="ECO:0000313" key="3">
    <source>
        <dbReference type="Proteomes" id="UP000233551"/>
    </source>
</evidence>
<protein>
    <recommendedName>
        <fullName evidence="1">RNase H type-1 domain-containing protein</fullName>
    </recommendedName>
</protein>
<dbReference type="Pfam" id="PF13456">
    <property type="entry name" value="RVT_3"/>
    <property type="match status" value="1"/>
</dbReference>
<feature type="domain" description="RNase H type-1" evidence="1">
    <location>
        <begin position="99"/>
        <end position="149"/>
    </location>
</feature>
<dbReference type="AlphaFoldDB" id="A0A2I0J121"/>
<organism evidence="2 3">
    <name type="scientific">Punica granatum</name>
    <name type="common">Pomegranate</name>
    <dbReference type="NCBI Taxonomy" id="22663"/>
    <lineage>
        <taxon>Eukaryota</taxon>
        <taxon>Viridiplantae</taxon>
        <taxon>Streptophyta</taxon>
        <taxon>Embryophyta</taxon>
        <taxon>Tracheophyta</taxon>
        <taxon>Spermatophyta</taxon>
        <taxon>Magnoliopsida</taxon>
        <taxon>eudicotyledons</taxon>
        <taxon>Gunneridae</taxon>
        <taxon>Pentapetalae</taxon>
        <taxon>rosids</taxon>
        <taxon>malvids</taxon>
        <taxon>Myrtales</taxon>
        <taxon>Lythraceae</taxon>
        <taxon>Punica</taxon>
    </lineage>
</organism>
<comment type="caution">
    <text evidence="2">The sequence shown here is derived from an EMBL/GenBank/DDBJ whole genome shotgun (WGS) entry which is preliminary data.</text>
</comment>
<gene>
    <name evidence="2" type="ORF">CRG98_029677</name>
</gene>
<sequence>MVGGDSFSRGFAVRPREGKQADLHETIKSIKNRFMDHNKGGQNLGCQDENSSEAILQLDTSKIPSEPEWSIISSDAACNSYRSCLARIVDHSNKPPALSWFQISHEDTPLQVEAKAALLALNIVAERGLKKIWLRCDALLLVEAILNSSSSM</sequence>
<dbReference type="GO" id="GO:0004523">
    <property type="term" value="F:RNA-DNA hybrid ribonuclease activity"/>
    <property type="evidence" value="ECO:0007669"/>
    <property type="project" value="InterPro"/>
</dbReference>
<name>A0A2I0J121_PUNGR</name>
<evidence type="ECO:0000313" key="2">
    <source>
        <dbReference type="EMBL" id="PKI49935.1"/>
    </source>
</evidence>
<dbReference type="GO" id="GO:0003676">
    <property type="term" value="F:nucleic acid binding"/>
    <property type="evidence" value="ECO:0007669"/>
    <property type="project" value="InterPro"/>
</dbReference>
<proteinExistence type="predicted"/>
<dbReference type="InterPro" id="IPR002156">
    <property type="entry name" value="RNaseH_domain"/>
</dbReference>
<accession>A0A2I0J121</accession>
<dbReference type="Proteomes" id="UP000233551">
    <property type="component" value="Unassembled WGS sequence"/>
</dbReference>